<protein>
    <submittedName>
        <fullName evidence="4">DUF2089 domain-containing protein</fullName>
    </submittedName>
</protein>
<feature type="compositionally biased region" description="Basic and acidic residues" evidence="1">
    <location>
        <begin position="94"/>
        <end position="108"/>
    </location>
</feature>
<evidence type="ECO:0000259" key="2">
    <source>
        <dbReference type="Pfam" id="PF09862"/>
    </source>
</evidence>
<keyword evidence="5" id="KW-1185">Reference proteome</keyword>
<gene>
    <name evidence="4" type="ORF">PCC79_03460</name>
</gene>
<dbReference type="InterPro" id="IPR053957">
    <property type="entry name" value="DUF2089_Zn_ribbon"/>
</dbReference>
<feature type="domain" description="DUF2089" evidence="3">
    <location>
        <begin position="11"/>
        <end position="42"/>
    </location>
</feature>
<dbReference type="EMBL" id="CP115965">
    <property type="protein sequence ID" value="WZW99268.1"/>
    <property type="molecule type" value="Genomic_DNA"/>
</dbReference>
<dbReference type="Proteomes" id="UP001434337">
    <property type="component" value="Chromosome"/>
</dbReference>
<dbReference type="Pfam" id="PF22747">
    <property type="entry name" value="Zn_ribbon_DUF2089"/>
    <property type="match status" value="1"/>
</dbReference>
<feature type="compositionally biased region" description="Low complexity" evidence="1">
    <location>
        <begin position="128"/>
        <end position="146"/>
    </location>
</feature>
<evidence type="ECO:0000313" key="4">
    <source>
        <dbReference type="EMBL" id="WZW99268.1"/>
    </source>
</evidence>
<proteinExistence type="predicted"/>
<evidence type="ECO:0000313" key="5">
    <source>
        <dbReference type="Proteomes" id="UP001434337"/>
    </source>
</evidence>
<dbReference type="Pfam" id="PF09862">
    <property type="entry name" value="DUF2089"/>
    <property type="match status" value="1"/>
</dbReference>
<sequence length="171" mass="17589">MRTPHRPLTTCPVCSGDLVTTRLGCGSCGTELVGEFGSCSFCALDDAQLDLLRVFLVSRGNLRELEKHLGVSYPTARARFADLLEALGLADDAAHEDGRASDSAHEEGGPAVGSGGEPEADLRRPAEPARAAEPAPAASTAAGSARDQVLAQVAAGTLAPDVAADLLRRLG</sequence>
<organism evidence="4 5">
    <name type="scientific">Propioniciclava soli</name>
    <dbReference type="NCBI Taxonomy" id="2775081"/>
    <lineage>
        <taxon>Bacteria</taxon>
        <taxon>Bacillati</taxon>
        <taxon>Actinomycetota</taxon>
        <taxon>Actinomycetes</taxon>
        <taxon>Propionibacteriales</taxon>
        <taxon>Propionibacteriaceae</taxon>
        <taxon>Propioniciclava</taxon>
    </lineage>
</organism>
<name>A0ABZ3C9S6_9ACTN</name>
<evidence type="ECO:0000259" key="3">
    <source>
        <dbReference type="Pfam" id="PF22747"/>
    </source>
</evidence>
<feature type="region of interest" description="Disordered" evidence="1">
    <location>
        <begin position="94"/>
        <end position="146"/>
    </location>
</feature>
<dbReference type="RefSeq" id="WP_342373009.1">
    <property type="nucleotide sequence ID" value="NZ_CP115965.1"/>
</dbReference>
<evidence type="ECO:0000256" key="1">
    <source>
        <dbReference type="SAM" id="MobiDB-lite"/>
    </source>
</evidence>
<feature type="domain" description="DUF2089" evidence="2">
    <location>
        <begin position="44"/>
        <end position="89"/>
    </location>
</feature>
<reference evidence="4 5" key="1">
    <citation type="journal article" date="2023" name="Environ Microbiome">
        <title>A coral-associated actinobacterium mitigates coral bleaching under heat stress.</title>
        <authorList>
            <person name="Li J."/>
            <person name="Zou Y."/>
            <person name="Li Q."/>
            <person name="Zhang J."/>
            <person name="Bourne D.G."/>
            <person name="Lyu Y."/>
            <person name="Liu C."/>
            <person name="Zhang S."/>
        </authorList>
    </citation>
    <scope>NUCLEOTIDE SEQUENCE [LARGE SCALE GENOMIC DNA]</scope>
    <source>
        <strain evidence="4 5">SCSIO 13291</strain>
    </source>
</reference>
<accession>A0ABZ3C9S6</accession>
<dbReference type="InterPro" id="IPR018658">
    <property type="entry name" value="DUF2089"/>
</dbReference>